<dbReference type="GO" id="GO:0004519">
    <property type="term" value="F:endonuclease activity"/>
    <property type="evidence" value="ECO:0007669"/>
    <property type="project" value="UniProtKB-KW"/>
</dbReference>
<dbReference type="RefSeq" id="YP_009795731.1">
    <property type="nucleotide sequence ID" value="NC_047893.1"/>
</dbReference>
<dbReference type="KEGG" id="vg:54986095"/>
<dbReference type="GO" id="GO:0003677">
    <property type="term" value="F:DNA binding"/>
    <property type="evidence" value="ECO:0007669"/>
    <property type="project" value="InterPro"/>
</dbReference>
<name>A0A2H4PGP2_9CAUD</name>
<dbReference type="InterPro" id="IPR003615">
    <property type="entry name" value="HNH_nuc"/>
</dbReference>
<dbReference type="Gene3D" id="3.90.75.20">
    <property type="match status" value="1"/>
</dbReference>
<proteinExistence type="predicted"/>
<keyword evidence="3" id="KW-1185">Reference proteome</keyword>
<keyword evidence="2" id="KW-0378">Hydrolase</keyword>
<evidence type="ECO:0000313" key="2">
    <source>
        <dbReference type="EMBL" id="ATW61818.1"/>
    </source>
</evidence>
<organism evidence="2 3">
    <name type="scientific">Escherichia phage DTL</name>
    <dbReference type="NCBI Taxonomy" id="2048061"/>
    <lineage>
        <taxon>Viruses</taxon>
        <taxon>Duplodnaviria</taxon>
        <taxon>Heunggongvirae</taxon>
        <taxon>Uroviricota</taxon>
        <taxon>Caudoviricetes</taxon>
        <taxon>Drexlerviridae</taxon>
        <taxon>Braunvirinae</taxon>
        <taxon>Loudonvirus</taxon>
        <taxon>Loudonvirus DTL</taxon>
    </lineage>
</organism>
<evidence type="ECO:0000313" key="3">
    <source>
        <dbReference type="Proteomes" id="UP000241499"/>
    </source>
</evidence>
<dbReference type="GeneID" id="54986095"/>
<dbReference type="Pfam" id="PF13392">
    <property type="entry name" value="HNH_3"/>
    <property type="match status" value="1"/>
</dbReference>
<dbReference type="InterPro" id="IPR044925">
    <property type="entry name" value="His-Me_finger_sf"/>
</dbReference>
<dbReference type="SUPFAM" id="SSF54060">
    <property type="entry name" value="His-Me finger endonucleases"/>
    <property type="match status" value="1"/>
</dbReference>
<accession>A0A2H4PGP2</accession>
<sequence>MNWNEIFEYRDGKIYWKVSPGRRAKVGSEAGSNQIKGYRFVKFHGVLYMTHMVIWEMHNCEIPHGMEVDHLNHIRDDNRIENLRVVTKSINQRNASKRIDNKSGFTGVSWYPKYSKWNAYATVNSKRFNLGYFESKQDACVAVKKFRSINYFHKNHGVDLC</sequence>
<feature type="domain" description="HNH nuclease" evidence="1">
    <location>
        <begin position="48"/>
        <end position="93"/>
    </location>
</feature>
<keyword evidence="2" id="KW-0540">Nuclease</keyword>
<dbReference type="InterPro" id="IPR016177">
    <property type="entry name" value="DNA-bd_dom_sf"/>
</dbReference>
<dbReference type="Proteomes" id="UP000241499">
    <property type="component" value="Segment"/>
</dbReference>
<reference evidence="2 3" key="1">
    <citation type="journal article" date="2017" name="J. Ind. Microbiol. Biotechnol.">
        <title>A novel bacteriophage (DTL-Phage) in an industrial fermentation process and CRISPR-based acquired resistance.</title>
        <authorList>
            <person name="Halter M.C."/>
            <person name="Zahn J.A."/>
        </authorList>
    </citation>
    <scope>NUCLEOTIDE SEQUENCE [LARGE SCALE GENOMIC DNA]</scope>
</reference>
<keyword evidence="2" id="KW-0255">Endonuclease</keyword>
<dbReference type="EMBL" id="MG050172">
    <property type="protein sequence ID" value="ATW61818.1"/>
    <property type="molecule type" value="Genomic_DNA"/>
</dbReference>
<protein>
    <submittedName>
        <fullName evidence="2">Putative endonuclease</fullName>
    </submittedName>
</protein>
<evidence type="ECO:0000259" key="1">
    <source>
        <dbReference type="Pfam" id="PF13392"/>
    </source>
</evidence>
<dbReference type="SUPFAM" id="SSF54171">
    <property type="entry name" value="DNA-binding domain"/>
    <property type="match status" value="1"/>
</dbReference>